<comment type="caution">
    <text evidence="1">The sequence shown here is derived from an EMBL/GenBank/DDBJ whole genome shotgun (WGS) entry which is preliminary data.</text>
</comment>
<dbReference type="OrthoDB" id="5148951at2"/>
<organism evidence="1 2">
    <name type="scientific">Streptomyces inhibens</name>
    <dbReference type="NCBI Taxonomy" id="2293571"/>
    <lineage>
        <taxon>Bacteria</taxon>
        <taxon>Bacillati</taxon>
        <taxon>Actinomycetota</taxon>
        <taxon>Actinomycetes</taxon>
        <taxon>Kitasatosporales</taxon>
        <taxon>Streptomycetaceae</taxon>
        <taxon>Streptomyces</taxon>
    </lineage>
</organism>
<sequence>MQTDAWLNRDDCFVPGRELFRSDRRFEVWVYSVSHSQLLLRSELADNAPRIDVLFKPVEAVRTGMVYDGLVIRCATAEERARILAETDTVGRSGRVHILETSDGRADYVVSAAVGWAYDDEDVRAPSRLAFFPPASDPVRILPLAARS</sequence>
<keyword evidence="2" id="KW-1185">Reference proteome</keyword>
<proteinExistence type="predicted"/>
<dbReference type="AlphaFoldDB" id="A0A371PRI3"/>
<name>A0A371PRI3_STRIH</name>
<accession>A0A371PRI3</accession>
<reference evidence="1 2" key="1">
    <citation type="submission" date="2018-08" db="EMBL/GenBank/DDBJ databases">
        <title>Streptomyces NEAU-D10 sp. nov., a novel Actinomycete isolated from soil.</title>
        <authorList>
            <person name="Jin L."/>
        </authorList>
    </citation>
    <scope>NUCLEOTIDE SEQUENCE [LARGE SCALE GENOMIC DNA]</scope>
    <source>
        <strain evidence="1 2">NEAU-D10</strain>
    </source>
</reference>
<dbReference type="Proteomes" id="UP000262477">
    <property type="component" value="Unassembled WGS sequence"/>
</dbReference>
<gene>
    <name evidence="1" type="ORF">DY245_41145</name>
</gene>
<dbReference type="RefSeq" id="WP_128512217.1">
    <property type="nucleotide sequence ID" value="NZ_QUAC01000473.1"/>
</dbReference>
<protein>
    <submittedName>
        <fullName evidence="1">Uncharacterized protein</fullName>
    </submittedName>
</protein>
<evidence type="ECO:0000313" key="2">
    <source>
        <dbReference type="Proteomes" id="UP000262477"/>
    </source>
</evidence>
<evidence type="ECO:0000313" key="1">
    <source>
        <dbReference type="EMBL" id="REK84811.1"/>
    </source>
</evidence>
<dbReference type="EMBL" id="QUAC01000473">
    <property type="protein sequence ID" value="REK84811.1"/>
    <property type="molecule type" value="Genomic_DNA"/>
</dbReference>